<reference evidence="8" key="1">
    <citation type="submission" date="2020-03" db="EMBL/GenBank/DDBJ databases">
        <authorList>
            <person name="Weist P."/>
        </authorList>
    </citation>
    <scope>NUCLEOTIDE SEQUENCE</scope>
</reference>
<evidence type="ECO:0000256" key="4">
    <source>
        <dbReference type="ARBA" id="ARBA00022801"/>
    </source>
</evidence>
<accession>A0A9N7VQE9</accession>
<feature type="transmembrane region" description="Helical" evidence="7">
    <location>
        <begin position="24"/>
        <end position="47"/>
    </location>
</feature>
<evidence type="ECO:0000313" key="8">
    <source>
        <dbReference type="EMBL" id="CAB1452486.1"/>
    </source>
</evidence>
<dbReference type="PANTHER" id="PTHR10912">
    <property type="entry name" value="ADP-RIBOSYL CYCLASE"/>
    <property type="match status" value="1"/>
</dbReference>
<keyword evidence="7" id="KW-0472">Membrane</keyword>
<dbReference type="GO" id="GO:0061809">
    <property type="term" value="F:NAD+ nucleosidase activity, cyclic ADP-ribose generating"/>
    <property type="evidence" value="ECO:0007669"/>
    <property type="project" value="UniProtKB-EC"/>
</dbReference>
<sequence length="282" mass="31206">MDSLESLDPGDVPPPVKRRSRRTWVILGVVAGVLLLCVTVAVVMVTVPHKPERLKGTFISRCELFQGYDCENLWSVFQQAYVGKDPCKVPTEAYDPLIATAPFRPACNRMMFWSKTKDLVQDFTEKRDCFLTLEETVLGFVLDGLTWCGKEGSSETFTSGCPGWGDCENNPVGSFWRRASAAFADGACGDVSAVLNGSIETPFSTTSIFGSIELKRFKSPRVRSLKIVLVSQENTVSNCMNPSFKDLQRELGAGIKYNCTEMTESKFNECSSDPEKPCGPCW</sequence>
<proteinExistence type="inferred from homology"/>
<keyword evidence="7" id="KW-0812">Transmembrane</keyword>
<keyword evidence="7" id="KW-1133">Transmembrane helix</keyword>
<keyword evidence="9" id="KW-1185">Reference proteome</keyword>
<evidence type="ECO:0000256" key="7">
    <source>
        <dbReference type="SAM" id="Phobius"/>
    </source>
</evidence>
<evidence type="ECO:0000256" key="5">
    <source>
        <dbReference type="ARBA" id="ARBA00023027"/>
    </source>
</evidence>
<dbReference type="Proteomes" id="UP001153269">
    <property type="component" value="Unassembled WGS sequence"/>
</dbReference>
<dbReference type="EC" id="3.2.2.6" evidence="2"/>
<comment type="caution">
    <text evidence="8">The sequence shown here is derived from an EMBL/GenBank/DDBJ whole genome shotgun (WGS) entry which is preliminary data.</text>
</comment>
<dbReference type="GO" id="GO:0005886">
    <property type="term" value="C:plasma membrane"/>
    <property type="evidence" value="ECO:0007669"/>
    <property type="project" value="TreeGrafter"/>
</dbReference>
<evidence type="ECO:0000256" key="3">
    <source>
        <dbReference type="ARBA" id="ARBA00022679"/>
    </source>
</evidence>
<dbReference type="GO" id="GO:0016740">
    <property type="term" value="F:transferase activity"/>
    <property type="evidence" value="ECO:0007669"/>
    <property type="project" value="UniProtKB-KW"/>
</dbReference>
<evidence type="ECO:0000313" key="9">
    <source>
        <dbReference type="Proteomes" id="UP001153269"/>
    </source>
</evidence>
<dbReference type="AlphaFoldDB" id="A0A9N7VQE9"/>
<evidence type="ECO:0000256" key="6">
    <source>
        <dbReference type="ARBA" id="ARBA00023157"/>
    </source>
</evidence>
<dbReference type="InterPro" id="IPR003193">
    <property type="entry name" value="ADP-ribosyl_cyclase"/>
</dbReference>
<protein>
    <recommendedName>
        <fullName evidence="2">ADP-ribosyl cyclase/cyclic ADP-ribose hydrolase</fullName>
        <ecNumber evidence="2">3.2.2.6</ecNumber>
    </recommendedName>
</protein>
<dbReference type="GO" id="GO:0016849">
    <property type="term" value="F:phosphorus-oxygen lyase activity"/>
    <property type="evidence" value="ECO:0007669"/>
    <property type="project" value="TreeGrafter"/>
</dbReference>
<evidence type="ECO:0000256" key="1">
    <source>
        <dbReference type="ARBA" id="ARBA00005406"/>
    </source>
</evidence>
<dbReference type="EMBL" id="CADEAL010004130">
    <property type="protein sequence ID" value="CAB1452486.1"/>
    <property type="molecule type" value="Genomic_DNA"/>
</dbReference>
<evidence type="ECO:0000256" key="2">
    <source>
        <dbReference type="ARBA" id="ARBA00011982"/>
    </source>
</evidence>
<dbReference type="Gene3D" id="1.20.82.10">
    <property type="entry name" value="ADP Ribosyl Cyclase, Chain A, domain 1"/>
    <property type="match status" value="1"/>
</dbReference>
<keyword evidence="6" id="KW-1015">Disulfide bond</keyword>
<keyword evidence="3" id="KW-0808">Transferase</keyword>
<dbReference type="Pfam" id="PF02267">
    <property type="entry name" value="Rib_hydrolayse"/>
    <property type="match status" value="1"/>
</dbReference>
<organism evidence="8 9">
    <name type="scientific">Pleuronectes platessa</name>
    <name type="common">European plaice</name>
    <dbReference type="NCBI Taxonomy" id="8262"/>
    <lineage>
        <taxon>Eukaryota</taxon>
        <taxon>Metazoa</taxon>
        <taxon>Chordata</taxon>
        <taxon>Craniata</taxon>
        <taxon>Vertebrata</taxon>
        <taxon>Euteleostomi</taxon>
        <taxon>Actinopterygii</taxon>
        <taxon>Neopterygii</taxon>
        <taxon>Teleostei</taxon>
        <taxon>Neoteleostei</taxon>
        <taxon>Acanthomorphata</taxon>
        <taxon>Carangaria</taxon>
        <taxon>Pleuronectiformes</taxon>
        <taxon>Pleuronectoidei</taxon>
        <taxon>Pleuronectidae</taxon>
        <taxon>Pleuronectes</taxon>
    </lineage>
</organism>
<gene>
    <name evidence="8" type="ORF">PLEPLA_LOCUS40236</name>
</gene>
<name>A0A9N7VQE9_PLEPL</name>
<keyword evidence="4" id="KW-0378">Hydrolase</keyword>
<dbReference type="PANTHER" id="PTHR10912:SF9">
    <property type="entry name" value="ADP-RIBOSYL CYCLASE_CYCLIC ADP-RIBOSE HYDROLASE"/>
    <property type="match status" value="1"/>
</dbReference>
<dbReference type="SUPFAM" id="SSF52309">
    <property type="entry name" value="N-(deoxy)ribosyltransferase-like"/>
    <property type="match status" value="1"/>
</dbReference>
<dbReference type="Gene3D" id="3.40.50.720">
    <property type="entry name" value="NAD(P)-binding Rossmann-like Domain"/>
    <property type="match status" value="1"/>
</dbReference>
<dbReference type="GO" id="GO:0030890">
    <property type="term" value="P:positive regulation of B cell proliferation"/>
    <property type="evidence" value="ECO:0007669"/>
    <property type="project" value="TreeGrafter"/>
</dbReference>
<comment type="similarity">
    <text evidence="1">Belongs to the ADP-ribosyl cyclase family.</text>
</comment>
<keyword evidence="5" id="KW-0520">NAD</keyword>